<dbReference type="InterPro" id="IPR011152">
    <property type="entry name" value="Pesterase_MJ0912"/>
</dbReference>
<dbReference type="InterPro" id="IPR024654">
    <property type="entry name" value="Calcineurin-like_PHP_lpxH"/>
</dbReference>
<dbReference type="Gene3D" id="3.60.21.10">
    <property type="match status" value="1"/>
</dbReference>
<dbReference type="EC" id="3.1.4.-" evidence="2"/>
<name>A0A6L9ETS7_CLOBU</name>
<evidence type="ECO:0000256" key="2">
    <source>
        <dbReference type="RuleBase" id="RU362039"/>
    </source>
</evidence>
<dbReference type="EMBL" id="WOFV02000153">
    <property type="protein sequence ID" value="NAS20008.1"/>
    <property type="molecule type" value="Genomic_DNA"/>
</dbReference>
<dbReference type="NCBIfam" id="TIGR00040">
    <property type="entry name" value="yfcE"/>
    <property type="match status" value="1"/>
</dbReference>
<gene>
    <name evidence="4" type="ORF">GND98_019890</name>
</gene>
<dbReference type="GO" id="GO:0005737">
    <property type="term" value="C:cytoplasm"/>
    <property type="evidence" value="ECO:0007669"/>
    <property type="project" value="TreeGrafter"/>
</dbReference>
<comment type="similarity">
    <text evidence="1 2">Belongs to the metallophosphoesterase superfamily. YfcE family.</text>
</comment>
<reference evidence="4 5" key="1">
    <citation type="submission" date="2020-01" db="EMBL/GenBank/DDBJ databases">
        <title>Genome sequence of a 1,3-propanediol producer, Clostridium butyricum S3.</title>
        <authorList>
            <person name="Zhou J."/>
        </authorList>
    </citation>
    <scope>NUCLEOTIDE SEQUENCE [LARGE SCALE GENOMIC DNA]</scope>
    <source>
        <strain evidence="4 5">S3</strain>
    </source>
</reference>
<protein>
    <recommendedName>
        <fullName evidence="2">Phosphoesterase</fullName>
        <ecNumber evidence="2">3.1.4.-</ecNumber>
    </recommendedName>
</protein>
<dbReference type="PANTHER" id="PTHR42850">
    <property type="entry name" value="METALLOPHOSPHOESTERASE"/>
    <property type="match status" value="1"/>
</dbReference>
<comment type="caution">
    <text evidence="4">The sequence shown here is derived from an EMBL/GenBank/DDBJ whole genome shotgun (WGS) entry which is preliminary data.</text>
</comment>
<dbReference type="PIRSF" id="PIRSF000883">
    <property type="entry name" value="Pesterase_MJ0912"/>
    <property type="match status" value="1"/>
</dbReference>
<sequence length="241" mass="27340">MKVAVLSDIHGNGVALKYTIDDLKKIGIKKIIILGDIVMKGPMPFESLELLKDKSLEIIAWVKGNTDLWLEQITNDWIPRSMKEKEIKLYYKYATENLQEEQIEFLKKLPLECSINVNEINILCVHGTPKSIFEAIDSSVSEEEIKKAIKGVKEEVILSGHSHTSFIGKVDEKMIFNVGSIGNSLDGDNRISYGVLEFDENKVNLINRRISYPVSDVINIATDNKFPLLEEYRKLILNGLM</sequence>
<keyword evidence="2" id="KW-0479">Metal-binding</keyword>
<dbReference type="GO" id="GO:0046872">
    <property type="term" value="F:metal ion binding"/>
    <property type="evidence" value="ECO:0007669"/>
    <property type="project" value="UniProtKB-KW"/>
</dbReference>
<dbReference type="InterPro" id="IPR000979">
    <property type="entry name" value="Phosphodiesterase_MJ0936/Vps29"/>
</dbReference>
<dbReference type="RefSeq" id="WP_024040119.1">
    <property type="nucleotide sequence ID" value="NZ_CAVLFZ010000004.1"/>
</dbReference>
<dbReference type="InterPro" id="IPR029052">
    <property type="entry name" value="Metallo-depent_PP-like"/>
</dbReference>
<accession>A0A6L9ETS7</accession>
<dbReference type="Proteomes" id="UP000474042">
    <property type="component" value="Unassembled WGS sequence"/>
</dbReference>
<evidence type="ECO:0000256" key="1">
    <source>
        <dbReference type="ARBA" id="ARBA00008950"/>
    </source>
</evidence>
<dbReference type="PANTHER" id="PTHR42850:SF2">
    <property type="entry name" value="BLL5683 PROTEIN"/>
    <property type="match status" value="1"/>
</dbReference>
<evidence type="ECO:0000313" key="5">
    <source>
        <dbReference type="Proteomes" id="UP000474042"/>
    </source>
</evidence>
<evidence type="ECO:0000259" key="3">
    <source>
        <dbReference type="Pfam" id="PF12850"/>
    </source>
</evidence>
<dbReference type="AlphaFoldDB" id="A0A6L9ETS7"/>
<organism evidence="4 5">
    <name type="scientific">Clostridium butyricum</name>
    <dbReference type="NCBI Taxonomy" id="1492"/>
    <lineage>
        <taxon>Bacteria</taxon>
        <taxon>Bacillati</taxon>
        <taxon>Bacillota</taxon>
        <taxon>Clostridia</taxon>
        <taxon>Eubacteriales</taxon>
        <taxon>Clostridiaceae</taxon>
        <taxon>Clostridium</taxon>
    </lineage>
</organism>
<evidence type="ECO:0000313" key="4">
    <source>
        <dbReference type="EMBL" id="NAS20008.1"/>
    </source>
</evidence>
<dbReference type="InterPro" id="IPR050126">
    <property type="entry name" value="Ap4A_hydrolase"/>
</dbReference>
<dbReference type="SUPFAM" id="SSF56300">
    <property type="entry name" value="Metallo-dependent phosphatases"/>
    <property type="match status" value="1"/>
</dbReference>
<comment type="cofactor">
    <cofactor evidence="2">
        <name>a divalent metal cation</name>
        <dbReference type="ChEBI" id="CHEBI:60240"/>
    </cofactor>
</comment>
<feature type="domain" description="Calcineurin-like phosphoesterase" evidence="3">
    <location>
        <begin position="1"/>
        <end position="200"/>
    </location>
</feature>
<dbReference type="Pfam" id="PF12850">
    <property type="entry name" value="Metallophos_2"/>
    <property type="match status" value="1"/>
</dbReference>
<proteinExistence type="inferred from homology"/>
<dbReference type="GO" id="GO:0016791">
    <property type="term" value="F:phosphatase activity"/>
    <property type="evidence" value="ECO:0007669"/>
    <property type="project" value="TreeGrafter"/>
</dbReference>